<dbReference type="EMBL" id="CAFBPZ010000102">
    <property type="protein sequence ID" value="CAB5041317.1"/>
    <property type="molecule type" value="Genomic_DNA"/>
</dbReference>
<accession>A0A6J7GE87</accession>
<reference evidence="1" key="1">
    <citation type="submission" date="2020-05" db="EMBL/GenBank/DDBJ databases">
        <authorList>
            <person name="Chiriac C."/>
            <person name="Salcher M."/>
            <person name="Ghai R."/>
            <person name="Kavagutti S V."/>
        </authorList>
    </citation>
    <scope>NUCLEOTIDE SEQUENCE</scope>
</reference>
<gene>
    <name evidence="1" type="ORF">UFOPK3495_01311</name>
    <name evidence="2" type="ORF">UFOPK4237_01294</name>
</gene>
<name>A0A6J7GE87_9ZZZZ</name>
<dbReference type="AlphaFoldDB" id="A0A6J7GE87"/>
<dbReference type="EMBL" id="CAFBMC010000083">
    <property type="protein sequence ID" value="CAB4906691.1"/>
    <property type="molecule type" value="Genomic_DNA"/>
</dbReference>
<evidence type="ECO:0000313" key="1">
    <source>
        <dbReference type="EMBL" id="CAB4906691.1"/>
    </source>
</evidence>
<evidence type="ECO:0000313" key="2">
    <source>
        <dbReference type="EMBL" id="CAB5041317.1"/>
    </source>
</evidence>
<organism evidence="1">
    <name type="scientific">freshwater metagenome</name>
    <dbReference type="NCBI Taxonomy" id="449393"/>
    <lineage>
        <taxon>unclassified sequences</taxon>
        <taxon>metagenomes</taxon>
        <taxon>ecological metagenomes</taxon>
    </lineage>
</organism>
<sequence>MKSLRTIALISVGALALIGVTFNSAQATTCAVTKNQNGTINGVLCANGQPNEKAKSYLRAATPAMMKLTAKPSITKIKTAMCTDSTTSKATSPMLDNAVTYLAAQFKWAKSTVNQTDALLVNGSYCK</sequence>
<protein>
    <submittedName>
        <fullName evidence="1">Unannotated protein</fullName>
    </submittedName>
</protein>
<proteinExistence type="predicted"/>